<gene>
    <name evidence="1" type="ORF">VP01_9992g1</name>
</gene>
<proteinExistence type="predicted"/>
<name>A0A0L6U5Q2_9BASI</name>
<keyword evidence="2" id="KW-1185">Reference proteome</keyword>
<accession>A0A0L6U5Q2</accession>
<evidence type="ECO:0000313" key="1">
    <source>
        <dbReference type="EMBL" id="KNZ43682.1"/>
    </source>
</evidence>
<dbReference type="AlphaFoldDB" id="A0A0L6U5Q2"/>
<reference evidence="1 2" key="1">
    <citation type="submission" date="2015-08" db="EMBL/GenBank/DDBJ databases">
        <title>Next Generation Sequencing and Analysis of the Genome of Puccinia sorghi L Schw, the Causal Agent of Maize Common Rust.</title>
        <authorList>
            <person name="Rochi L."/>
            <person name="Burguener G."/>
            <person name="Darino M."/>
            <person name="Turjanski A."/>
            <person name="Kreff E."/>
            <person name="Dieguez M.J."/>
            <person name="Sacco F."/>
        </authorList>
    </citation>
    <scope>NUCLEOTIDE SEQUENCE [LARGE SCALE GENOMIC DNA]</scope>
    <source>
        <strain evidence="1 2">RO10H11247</strain>
    </source>
</reference>
<comment type="caution">
    <text evidence="1">The sequence shown here is derived from an EMBL/GenBank/DDBJ whole genome shotgun (WGS) entry which is preliminary data.</text>
</comment>
<dbReference type="Proteomes" id="UP000037035">
    <property type="component" value="Unassembled WGS sequence"/>
</dbReference>
<dbReference type="VEuPathDB" id="FungiDB:VP01_9992g1"/>
<feature type="non-terminal residue" evidence="1">
    <location>
        <position position="1"/>
    </location>
</feature>
<evidence type="ECO:0000313" key="2">
    <source>
        <dbReference type="Proteomes" id="UP000037035"/>
    </source>
</evidence>
<organism evidence="1 2">
    <name type="scientific">Puccinia sorghi</name>
    <dbReference type="NCBI Taxonomy" id="27349"/>
    <lineage>
        <taxon>Eukaryota</taxon>
        <taxon>Fungi</taxon>
        <taxon>Dikarya</taxon>
        <taxon>Basidiomycota</taxon>
        <taxon>Pucciniomycotina</taxon>
        <taxon>Pucciniomycetes</taxon>
        <taxon>Pucciniales</taxon>
        <taxon>Pucciniaceae</taxon>
        <taxon>Puccinia</taxon>
    </lineage>
</organism>
<dbReference type="EMBL" id="LAVV01015705">
    <property type="protein sequence ID" value="KNZ43682.1"/>
    <property type="molecule type" value="Genomic_DNA"/>
</dbReference>
<sequence>VQTPGDFGFGERDVVDHPFGWPPQRPQKSSHYHPIRPVENPVEVSQIALSSWTPWLTKSYELSTSLGILSPILLEKRLTQSFCSNLFLLTFVKSALSSSSSLNQSEDEAKHSTLLLRGAMRRLGSDWGELPIHDAN</sequence>
<protein>
    <submittedName>
        <fullName evidence="1">Uncharacterized protein</fullName>
    </submittedName>
</protein>